<reference evidence="1 2" key="1">
    <citation type="submission" date="2018-05" db="EMBL/GenBank/DDBJ databases">
        <title>Genomic Encyclopedia of Type Strains, Phase IV (KMG-IV): sequencing the most valuable type-strain genomes for metagenomic binning, comparative biology and taxonomic classification.</title>
        <authorList>
            <person name="Goeker M."/>
        </authorList>
    </citation>
    <scope>NUCLEOTIDE SEQUENCE [LARGE SCALE GENOMIC DNA]</scope>
    <source>
        <strain evidence="1 2">DSM 16097</strain>
    </source>
</reference>
<accession>A0A316GNI7</accession>
<keyword evidence="2" id="KW-1185">Reference proteome</keyword>
<name>A0A316GNI7_9RHOB</name>
<evidence type="ECO:0000313" key="2">
    <source>
        <dbReference type="Proteomes" id="UP000245708"/>
    </source>
</evidence>
<gene>
    <name evidence="1" type="ORF">C7455_101244</name>
</gene>
<evidence type="ECO:0000313" key="1">
    <source>
        <dbReference type="EMBL" id="PWK62218.1"/>
    </source>
</evidence>
<comment type="caution">
    <text evidence="1">The sequence shown here is derived from an EMBL/GenBank/DDBJ whole genome shotgun (WGS) entry which is preliminary data.</text>
</comment>
<protein>
    <submittedName>
        <fullName evidence="1">Uncharacterized protein</fullName>
    </submittedName>
</protein>
<dbReference type="Proteomes" id="UP000245708">
    <property type="component" value="Unassembled WGS sequence"/>
</dbReference>
<dbReference type="EMBL" id="QGGW01000001">
    <property type="protein sequence ID" value="PWK62218.1"/>
    <property type="molecule type" value="Genomic_DNA"/>
</dbReference>
<dbReference type="RefSeq" id="WP_170118965.1">
    <property type="nucleotide sequence ID" value="NZ_QGGW01000001.1"/>
</dbReference>
<proteinExistence type="predicted"/>
<organism evidence="1 2">
    <name type="scientific">Roseicyclus mahoneyensis</name>
    <dbReference type="NCBI Taxonomy" id="164332"/>
    <lineage>
        <taxon>Bacteria</taxon>
        <taxon>Pseudomonadati</taxon>
        <taxon>Pseudomonadota</taxon>
        <taxon>Alphaproteobacteria</taxon>
        <taxon>Rhodobacterales</taxon>
        <taxon>Roseobacteraceae</taxon>
        <taxon>Roseicyclus</taxon>
    </lineage>
</organism>
<sequence>MNSASAIFLGLCIAGFLALDAVVFDWDLSLALARRFAALLNWMAFWR</sequence>
<dbReference type="AlphaFoldDB" id="A0A316GNI7"/>